<evidence type="ECO:0000313" key="18">
    <source>
        <dbReference type="Proteomes" id="UP000480684"/>
    </source>
</evidence>
<reference evidence="17 18" key="1">
    <citation type="submission" date="2020-02" db="EMBL/GenBank/DDBJ databases">
        <authorList>
            <person name="Dziuba M."/>
            <person name="Kuznetsov B."/>
            <person name="Mardanov A."/>
            <person name="Ravin N."/>
            <person name="Grouzdev D."/>
        </authorList>
    </citation>
    <scope>NUCLEOTIDE SEQUENCE [LARGE SCALE GENOMIC DNA]</scope>
    <source>
        <strain evidence="17 18">SpK</strain>
    </source>
</reference>
<protein>
    <recommendedName>
        <fullName evidence="6">Succinate dehydrogenase hydrophobic membrane anchor subunit</fullName>
    </recommendedName>
</protein>
<dbReference type="Proteomes" id="UP000480684">
    <property type="component" value="Unassembled WGS sequence"/>
</dbReference>
<dbReference type="SUPFAM" id="SSF81343">
    <property type="entry name" value="Fumarate reductase respiratory complex transmembrane subunits"/>
    <property type="match status" value="1"/>
</dbReference>
<keyword evidence="8" id="KW-0816">Tricarboxylic acid cycle</keyword>
<evidence type="ECO:0000256" key="6">
    <source>
        <dbReference type="ARBA" id="ARBA00019425"/>
    </source>
</evidence>
<dbReference type="GO" id="GO:0006099">
    <property type="term" value="P:tricarboxylic acid cycle"/>
    <property type="evidence" value="ECO:0007669"/>
    <property type="project" value="UniProtKB-UniPathway"/>
</dbReference>
<keyword evidence="12" id="KW-0249">Electron transport</keyword>
<comment type="subunit">
    <text evidence="5">Part of an enzyme complex containing four subunits: a flavoprotein, an iron-sulfur protein, plus two membrane-anchoring proteins, SdhC and SdhD.</text>
</comment>
<keyword evidence="18" id="KW-1185">Reference proteome</keyword>
<dbReference type="InterPro" id="IPR034804">
    <property type="entry name" value="SQR/QFR_C/D"/>
</dbReference>
<keyword evidence="15 16" id="KW-0472">Membrane</keyword>
<evidence type="ECO:0000256" key="11">
    <source>
        <dbReference type="ARBA" id="ARBA00022723"/>
    </source>
</evidence>
<feature type="transmembrane region" description="Helical" evidence="16">
    <location>
        <begin position="57"/>
        <end position="78"/>
    </location>
</feature>
<keyword evidence="13 16" id="KW-1133">Transmembrane helix</keyword>
<evidence type="ECO:0000256" key="7">
    <source>
        <dbReference type="ARBA" id="ARBA00022448"/>
    </source>
</evidence>
<dbReference type="GO" id="GO:0016020">
    <property type="term" value="C:membrane"/>
    <property type="evidence" value="ECO:0007669"/>
    <property type="project" value="UniProtKB-SubCell"/>
</dbReference>
<evidence type="ECO:0000256" key="10">
    <source>
        <dbReference type="ARBA" id="ARBA00022692"/>
    </source>
</evidence>
<dbReference type="CDD" id="cd03495">
    <property type="entry name" value="SQR_TypeC_SdhD_like"/>
    <property type="match status" value="1"/>
</dbReference>
<comment type="subcellular location">
    <subcellularLocation>
        <location evidence="3">Membrane</location>
        <topology evidence="3">Multi-pass membrane protein</topology>
    </subcellularLocation>
</comment>
<evidence type="ECO:0000256" key="5">
    <source>
        <dbReference type="ARBA" id="ARBA00011558"/>
    </source>
</evidence>
<name>A0A7C9UUR8_9PROT</name>
<evidence type="ECO:0000256" key="14">
    <source>
        <dbReference type="ARBA" id="ARBA00023004"/>
    </source>
</evidence>
<evidence type="ECO:0000256" key="2">
    <source>
        <dbReference type="ARBA" id="ARBA00004050"/>
    </source>
</evidence>
<accession>A0A7C9UUR8</accession>
<feature type="transmembrane region" description="Helical" evidence="16">
    <location>
        <begin position="24"/>
        <end position="45"/>
    </location>
</feature>
<proteinExistence type="predicted"/>
<keyword evidence="10 16" id="KW-0812">Transmembrane</keyword>
<evidence type="ECO:0000256" key="9">
    <source>
        <dbReference type="ARBA" id="ARBA00022617"/>
    </source>
</evidence>
<keyword evidence="14" id="KW-0408">Iron</keyword>
<keyword evidence="11" id="KW-0479">Metal-binding</keyword>
<dbReference type="GO" id="GO:0046872">
    <property type="term" value="F:metal ion binding"/>
    <property type="evidence" value="ECO:0007669"/>
    <property type="project" value="UniProtKB-KW"/>
</dbReference>
<dbReference type="NCBIfam" id="TIGR02968">
    <property type="entry name" value="succ_dehyd_anc"/>
    <property type="match status" value="1"/>
</dbReference>
<evidence type="ECO:0000256" key="8">
    <source>
        <dbReference type="ARBA" id="ARBA00022532"/>
    </source>
</evidence>
<evidence type="ECO:0000256" key="16">
    <source>
        <dbReference type="SAM" id="Phobius"/>
    </source>
</evidence>
<dbReference type="InterPro" id="IPR000701">
    <property type="entry name" value="SuccDH_FuR_B_TM-su"/>
</dbReference>
<dbReference type="EMBL" id="JAAIYP010000038">
    <property type="protein sequence ID" value="NFV80928.1"/>
    <property type="molecule type" value="Genomic_DNA"/>
</dbReference>
<dbReference type="Gene3D" id="1.20.1300.10">
    <property type="entry name" value="Fumarate reductase/succinate dehydrogenase, transmembrane subunit"/>
    <property type="match status" value="1"/>
</dbReference>
<evidence type="ECO:0000313" key="17">
    <source>
        <dbReference type="EMBL" id="NFV80928.1"/>
    </source>
</evidence>
<dbReference type="AlphaFoldDB" id="A0A7C9UUR8"/>
<evidence type="ECO:0000256" key="12">
    <source>
        <dbReference type="ARBA" id="ARBA00022982"/>
    </source>
</evidence>
<dbReference type="RefSeq" id="WP_163680024.1">
    <property type="nucleotide sequence ID" value="NZ_JAAIYP010000038.1"/>
</dbReference>
<evidence type="ECO:0000256" key="13">
    <source>
        <dbReference type="ARBA" id="ARBA00022989"/>
    </source>
</evidence>
<dbReference type="UniPathway" id="UPA00223"/>
<feature type="transmembrane region" description="Helical" evidence="16">
    <location>
        <begin position="98"/>
        <end position="120"/>
    </location>
</feature>
<sequence length="126" mass="13348">MTLRNPIGRARGVGSAKEGVGHHWSTVVTAVALVPLSLWFVISLIGLHGADYAAFKAWLSGPFNATMFVLTILVVVYHAQLGVQMVVEDYVHGKGIKFATLVGIKLGAAFLAVFMTVSVLKVAVGV</sequence>
<dbReference type="InterPro" id="IPR014312">
    <property type="entry name" value="Succ_DH_anchor"/>
</dbReference>
<evidence type="ECO:0000256" key="4">
    <source>
        <dbReference type="ARBA" id="ARBA00005163"/>
    </source>
</evidence>
<organism evidence="17 18">
    <name type="scientific">Magnetospirillum aberrantis SpK</name>
    <dbReference type="NCBI Taxonomy" id="908842"/>
    <lineage>
        <taxon>Bacteria</taxon>
        <taxon>Pseudomonadati</taxon>
        <taxon>Pseudomonadota</taxon>
        <taxon>Alphaproteobacteria</taxon>
        <taxon>Rhodospirillales</taxon>
        <taxon>Rhodospirillaceae</taxon>
        <taxon>Magnetospirillum</taxon>
    </lineage>
</organism>
<evidence type="ECO:0000256" key="1">
    <source>
        <dbReference type="ARBA" id="ARBA00001971"/>
    </source>
</evidence>
<gene>
    <name evidence="17" type="primary">sdhD</name>
    <name evidence="17" type="ORF">G4223_12480</name>
</gene>
<keyword evidence="7" id="KW-0813">Transport</keyword>
<comment type="pathway">
    <text evidence="4">Carbohydrate metabolism; tricarboxylic acid cycle.</text>
</comment>
<evidence type="ECO:0000256" key="15">
    <source>
        <dbReference type="ARBA" id="ARBA00023136"/>
    </source>
</evidence>
<dbReference type="GO" id="GO:0020037">
    <property type="term" value="F:heme binding"/>
    <property type="evidence" value="ECO:0007669"/>
    <property type="project" value="InterPro"/>
</dbReference>
<comment type="caution">
    <text evidence="17">The sequence shown here is derived from an EMBL/GenBank/DDBJ whole genome shotgun (WGS) entry which is preliminary data.</text>
</comment>
<evidence type="ECO:0000256" key="3">
    <source>
        <dbReference type="ARBA" id="ARBA00004141"/>
    </source>
</evidence>
<comment type="cofactor">
    <cofactor evidence="1">
        <name>heme</name>
        <dbReference type="ChEBI" id="CHEBI:30413"/>
    </cofactor>
</comment>
<dbReference type="Pfam" id="PF01127">
    <property type="entry name" value="Sdh_cyt"/>
    <property type="match status" value="1"/>
</dbReference>
<comment type="function">
    <text evidence="2">Membrane-anchoring subunit of succinate dehydrogenase (SDH).</text>
</comment>
<keyword evidence="9" id="KW-0349">Heme</keyword>